<evidence type="ECO:0000313" key="1">
    <source>
        <dbReference type="EMBL" id="TFI59883.1"/>
    </source>
</evidence>
<reference evidence="1 2" key="1">
    <citation type="submission" date="2019-03" db="EMBL/GenBank/DDBJ databases">
        <title>Genome sequence of Sphingomonas sp. 17J27-24.</title>
        <authorList>
            <person name="Kim M."/>
            <person name="Maeng S."/>
            <person name="Sathiyaraj S."/>
        </authorList>
    </citation>
    <scope>NUCLEOTIDE SEQUENCE [LARGE SCALE GENOMIC DNA]</scope>
    <source>
        <strain evidence="1 2">17J27-24</strain>
    </source>
</reference>
<evidence type="ECO:0000313" key="2">
    <source>
        <dbReference type="Proteomes" id="UP000298213"/>
    </source>
</evidence>
<dbReference type="InterPro" id="IPR032710">
    <property type="entry name" value="NTF2-like_dom_sf"/>
</dbReference>
<dbReference type="SUPFAM" id="SSF54427">
    <property type="entry name" value="NTF2-like"/>
    <property type="match status" value="1"/>
</dbReference>
<protein>
    <submittedName>
        <fullName evidence="1">Ester cyclase</fullName>
    </submittedName>
</protein>
<dbReference type="EMBL" id="SPDV01000003">
    <property type="protein sequence ID" value="TFI59883.1"/>
    <property type="molecule type" value="Genomic_DNA"/>
</dbReference>
<gene>
    <name evidence="1" type="ORF">E2493_03200</name>
</gene>
<sequence length="140" mass="15875">MAPVEVVRGFVRDVRSGAHPELADRYMAAAVAAHQIVSESEVTVVRTPADYSEHVRDFRRMFGHFELRIEEMIADGDRVYVRWHQTGHHLASLDGEQPTGKTLIEVSSAVYRVSAGRIVEYWIQTDRKGLELQLARSATR</sequence>
<accession>A0A4Y8ZV19</accession>
<proteinExistence type="predicted"/>
<name>A0A4Y8ZV19_9SPHN</name>
<dbReference type="Proteomes" id="UP000298213">
    <property type="component" value="Unassembled WGS sequence"/>
</dbReference>
<dbReference type="Gene3D" id="3.10.450.50">
    <property type="match status" value="1"/>
</dbReference>
<dbReference type="Pfam" id="PF07366">
    <property type="entry name" value="SnoaL"/>
    <property type="match status" value="1"/>
</dbReference>
<dbReference type="InterPro" id="IPR009959">
    <property type="entry name" value="Cyclase_SnoaL-like"/>
</dbReference>
<comment type="caution">
    <text evidence="1">The sequence shown here is derived from an EMBL/GenBank/DDBJ whole genome shotgun (WGS) entry which is preliminary data.</text>
</comment>
<keyword evidence="2" id="KW-1185">Reference proteome</keyword>
<dbReference type="OrthoDB" id="2769928at2"/>
<dbReference type="AlphaFoldDB" id="A0A4Y8ZV19"/>
<organism evidence="1 2">
    <name type="scientific">Sphingomonas parva</name>
    <dbReference type="NCBI Taxonomy" id="2555898"/>
    <lineage>
        <taxon>Bacteria</taxon>
        <taxon>Pseudomonadati</taxon>
        <taxon>Pseudomonadota</taxon>
        <taxon>Alphaproteobacteria</taxon>
        <taxon>Sphingomonadales</taxon>
        <taxon>Sphingomonadaceae</taxon>
        <taxon>Sphingomonas</taxon>
    </lineage>
</organism>
<dbReference type="GO" id="GO:0030638">
    <property type="term" value="P:polyketide metabolic process"/>
    <property type="evidence" value="ECO:0007669"/>
    <property type="project" value="InterPro"/>
</dbReference>